<dbReference type="GO" id="GO:0000278">
    <property type="term" value="P:mitotic cell cycle"/>
    <property type="evidence" value="ECO:0007669"/>
    <property type="project" value="UniProtKB-ARBA"/>
</dbReference>
<dbReference type="Pfam" id="PF12348">
    <property type="entry name" value="CLASP_N"/>
    <property type="match status" value="1"/>
</dbReference>
<dbReference type="STRING" id="5722.A2EEE9"/>
<dbReference type="GO" id="GO:0008017">
    <property type="term" value="F:microtubule binding"/>
    <property type="evidence" value="ECO:0000318"/>
    <property type="project" value="GO_Central"/>
</dbReference>
<dbReference type="SUPFAM" id="SSF48371">
    <property type="entry name" value="ARM repeat"/>
    <property type="match status" value="1"/>
</dbReference>
<dbReference type="GO" id="GO:0005819">
    <property type="term" value="C:spindle"/>
    <property type="evidence" value="ECO:0007669"/>
    <property type="project" value="UniProtKB-ARBA"/>
</dbReference>
<reference evidence="3" key="1">
    <citation type="submission" date="2006-10" db="EMBL/GenBank/DDBJ databases">
        <authorList>
            <person name="Amadeo P."/>
            <person name="Zhao Q."/>
            <person name="Wortman J."/>
            <person name="Fraser-Liggett C."/>
            <person name="Carlton J."/>
        </authorList>
    </citation>
    <scope>NUCLEOTIDE SEQUENCE</scope>
    <source>
        <strain evidence="3">G3</strain>
    </source>
</reference>
<feature type="region of interest" description="Disordered" evidence="1">
    <location>
        <begin position="307"/>
        <end position="469"/>
    </location>
</feature>
<dbReference type="InterPro" id="IPR034085">
    <property type="entry name" value="TOG"/>
</dbReference>
<protein>
    <recommendedName>
        <fullName evidence="2">TOG domain-containing protein</fullName>
    </recommendedName>
</protein>
<dbReference type="InterPro" id="IPR016024">
    <property type="entry name" value="ARM-type_fold"/>
</dbReference>
<dbReference type="SMR" id="A2EEE9"/>
<feature type="compositionally biased region" description="Polar residues" evidence="1">
    <location>
        <begin position="390"/>
        <end position="407"/>
    </location>
</feature>
<dbReference type="VEuPathDB" id="TrichDB:TVAGG3_0691410"/>
<dbReference type="GO" id="GO:0000226">
    <property type="term" value="P:microtubule cytoskeleton organization"/>
    <property type="evidence" value="ECO:0000318"/>
    <property type="project" value="GO_Central"/>
</dbReference>
<dbReference type="InParanoid" id="A2EEE9"/>
<evidence type="ECO:0000313" key="4">
    <source>
        <dbReference type="Proteomes" id="UP000001542"/>
    </source>
</evidence>
<feature type="domain" description="TOG" evidence="2">
    <location>
        <begin position="37"/>
        <end position="270"/>
    </location>
</feature>
<dbReference type="OrthoDB" id="46159at2759"/>
<feature type="compositionally biased region" description="Basic residues" evidence="1">
    <location>
        <begin position="376"/>
        <end position="389"/>
    </location>
</feature>
<proteinExistence type="predicted"/>
<dbReference type="PANTHER" id="PTHR21567:SF9">
    <property type="entry name" value="CLIP-ASSOCIATING PROTEIN"/>
    <property type="match status" value="1"/>
</dbReference>
<dbReference type="VEuPathDB" id="TrichDB:TVAG_486020"/>
<name>A2EEE9_TRIV3</name>
<evidence type="ECO:0000256" key="1">
    <source>
        <dbReference type="SAM" id="MobiDB-lite"/>
    </source>
</evidence>
<dbReference type="EMBL" id="DS113367">
    <property type="protein sequence ID" value="EAY08955.1"/>
    <property type="molecule type" value="Genomic_DNA"/>
</dbReference>
<dbReference type="AlphaFoldDB" id="A2EEE9"/>
<dbReference type="Gene3D" id="1.25.10.10">
    <property type="entry name" value="Leucine-rich Repeat Variant"/>
    <property type="match status" value="1"/>
</dbReference>
<reference evidence="3" key="2">
    <citation type="journal article" date="2007" name="Science">
        <title>Draft genome sequence of the sexually transmitted pathogen Trichomonas vaginalis.</title>
        <authorList>
            <person name="Carlton J.M."/>
            <person name="Hirt R.P."/>
            <person name="Silva J.C."/>
            <person name="Delcher A.L."/>
            <person name="Schatz M."/>
            <person name="Zhao Q."/>
            <person name="Wortman J.R."/>
            <person name="Bidwell S.L."/>
            <person name="Alsmark U.C.M."/>
            <person name="Besteiro S."/>
            <person name="Sicheritz-Ponten T."/>
            <person name="Noel C.J."/>
            <person name="Dacks J.B."/>
            <person name="Foster P.G."/>
            <person name="Simillion C."/>
            <person name="Van de Peer Y."/>
            <person name="Miranda-Saavedra D."/>
            <person name="Barton G.J."/>
            <person name="Westrop G.D."/>
            <person name="Mueller S."/>
            <person name="Dessi D."/>
            <person name="Fiori P.L."/>
            <person name="Ren Q."/>
            <person name="Paulsen I."/>
            <person name="Zhang H."/>
            <person name="Bastida-Corcuera F.D."/>
            <person name="Simoes-Barbosa A."/>
            <person name="Brown M.T."/>
            <person name="Hayes R.D."/>
            <person name="Mukherjee M."/>
            <person name="Okumura C.Y."/>
            <person name="Schneider R."/>
            <person name="Smith A.J."/>
            <person name="Vanacova S."/>
            <person name="Villalvazo M."/>
            <person name="Haas B.J."/>
            <person name="Pertea M."/>
            <person name="Feldblyum T.V."/>
            <person name="Utterback T.R."/>
            <person name="Shu C.L."/>
            <person name="Osoegawa K."/>
            <person name="de Jong P.J."/>
            <person name="Hrdy I."/>
            <person name="Horvathova L."/>
            <person name="Zubacova Z."/>
            <person name="Dolezal P."/>
            <person name="Malik S.B."/>
            <person name="Logsdon J.M. Jr."/>
            <person name="Henze K."/>
            <person name="Gupta A."/>
            <person name="Wang C.C."/>
            <person name="Dunne R.L."/>
            <person name="Upcroft J.A."/>
            <person name="Upcroft P."/>
            <person name="White O."/>
            <person name="Salzberg S.L."/>
            <person name="Tang P."/>
            <person name="Chiu C.-H."/>
            <person name="Lee Y.-S."/>
            <person name="Embley T.M."/>
            <person name="Coombs G.H."/>
            <person name="Mottram J.C."/>
            <person name="Tachezy J."/>
            <person name="Fraser-Liggett C.M."/>
            <person name="Johnson P.J."/>
        </authorList>
    </citation>
    <scope>NUCLEOTIDE SEQUENCE [LARGE SCALE GENOMIC DNA]</scope>
    <source>
        <strain evidence="3">G3</strain>
    </source>
</reference>
<feature type="compositionally biased region" description="Basic and acidic residues" evidence="1">
    <location>
        <begin position="408"/>
        <end position="450"/>
    </location>
</feature>
<accession>A2EEE9</accession>
<dbReference type="InterPro" id="IPR024395">
    <property type="entry name" value="CLASP_N_dom"/>
</dbReference>
<dbReference type="GO" id="GO:0005881">
    <property type="term" value="C:cytoplasmic microtubule"/>
    <property type="evidence" value="ECO:0000318"/>
    <property type="project" value="GO_Central"/>
</dbReference>
<dbReference type="SMART" id="SM01349">
    <property type="entry name" value="TOG"/>
    <property type="match status" value="1"/>
</dbReference>
<sequence length="892" mass="100379">MIRSKKSAQNNMTSAADIAKDTRSEFEKAGFDVPPVNIRNAAQASKEIEYLSEKIAQGVEWDEQVKAIKRGMGLVNDGALEFDEFSDKLSNLGPGLVAGCCNLRSALVKQSCLFIAQLVHNLRKKFAVFGEVIAPLSKQTTHGTLIIAESCKLAIFEIVKYCPKKNVFFSIVDLSKSKAGENRQISADSFILMLNFWGKHILDQYNEIVMRTLRLLLVDSQPLVRNSARIASKLFASKFSKYSELFLATLDSKTKSAVLSAEVPPGTPPIKETQDDVPEVHCSPVIPIETKVSEHLLFSPHSPKSYIEEVKRQSEKRRLAEQNGLTKPDELNPNQRQSKLPFKKKPKKQVEKPSMIPIFSKTADIARSKSPSQIPSKKKSKMSNKHRSSSVRVSNYGNEMNFSPHQKQNNDDNIRYKSTERSIDKNPKLSDEEIKINEQKTTKRKSEPMEKNLPPPRLGKKRASSPANNEFTPLRKSAILLEEGNEKELVDQISKYLDQNRTKELFSQMRYIVPGLVITLNCKSRALSNKSMSLISTLMDIFPNEFKSSLQSMFEILFGGLLSDIVASDNEELLENLLSTIRKNYNSNDLIAIVLTQVPSARLTKFAASLTENPKTDLSNLVVAKKLAKLGIMHMKSCPDEAQTILVSIARQNRNVLTDLSHEYDLLTSEYLNSILNYSDAKSQESPDIDSESNIELLCSNVRQYLRNISAAEYVKTSKKFYASLVNAVHHHNDVIEDADKLFGVMCDCLDQKGCDNFEILLECAICQIDMDKSTPNSQKLIRLLEARADSEKLVGFFLNGINSTNKMASQYVDELYSVIKANPDKIKPFVRQISKVLCDNVNHINTFVRKSVVFCIALLIHTYGEIAEQVTRDLDISKQRLISLYVSKLNQ</sequence>
<dbReference type="KEGG" id="tva:4766866"/>
<evidence type="ECO:0000259" key="2">
    <source>
        <dbReference type="SMART" id="SM01349"/>
    </source>
</evidence>
<dbReference type="InterPro" id="IPR011989">
    <property type="entry name" value="ARM-like"/>
</dbReference>
<dbReference type="RefSeq" id="XP_001321178.1">
    <property type="nucleotide sequence ID" value="XM_001321143.1"/>
</dbReference>
<organism evidence="3 4">
    <name type="scientific">Trichomonas vaginalis (strain ATCC PRA-98 / G3)</name>
    <dbReference type="NCBI Taxonomy" id="412133"/>
    <lineage>
        <taxon>Eukaryota</taxon>
        <taxon>Metamonada</taxon>
        <taxon>Parabasalia</taxon>
        <taxon>Trichomonadida</taxon>
        <taxon>Trichomonadidae</taxon>
        <taxon>Trichomonas</taxon>
    </lineage>
</organism>
<feature type="compositionally biased region" description="Basic and acidic residues" evidence="1">
    <location>
        <begin position="307"/>
        <end position="320"/>
    </location>
</feature>
<dbReference type="Proteomes" id="UP000001542">
    <property type="component" value="Unassembled WGS sequence"/>
</dbReference>
<gene>
    <name evidence="3" type="ORF">TVAG_486020</name>
</gene>
<keyword evidence="4" id="KW-1185">Reference proteome</keyword>
<evidence type="ECO:0000313" key="3">
    <source>
        <dbReference type="EMBL" id="EAY08955.1"/>
    </source>
</evidence>
<dbReference type="PANTHER" id="PTHR21567">
    <property type="entry name" value="CLASP"/>
    <property type="match status" value="1"/>
</dbReference>